<dbReference type="InterPro" id="IPR011330">
    <property type="entry name" value="Glyco_hydro/deAcase_b/a-brl"/>
</dbReference>
<dbReference type="Pfam" id="PF01522">
    <property type="entry name" value="Polysacc_deac_1"/>
    <property type="match status" value="1"/>
</dbReference>
<protein>
    <recommendedName>
        <fullName evidence="2">NodB homology domain-containing protein</fullName>
    </recommendedName>
</protein>
<keyword evidence="1" id="KW-1133">Transmembrane helix</keyword>
<dbReference type="InterPro" id="IPR002509">
    <property type="entry name" value="NODB_dom"/>
</dbReference>
<dbReference type="EMBL" id="PFBY01000036">
    <property type="protein sequence ID" value="PIR76217.1"/>
    <property type="molecule type" value="Genomic_DNA"/>
</dbReference>
<feature type="transmembrane region" description="Helical" evidence="1">
    <location>
        <begin position="220"/>
        <end position="242"/>
    </location>
</feature>
<evidence type="ECO:0000313" key="4">
    <source>
        <dbReference type="Proteomes" id="UP000231530"/>
    </source>
</evidence>
<evidence type="ECO:0000313" key="3">
    <source>
        <dbReference type="EMBL" id="PIR76217.1"/>
    </source>
</evidence>
<proteinExistence type="predicted"/>
<dbReference type="GO" id="GO:0016810">
    <property type="term" value="F:hydrolase activity, acting on carbon-nitrogen (but not peptide) bonds"/>
    <property type="evidence" value="ECO:0007669"/>
    <property type="project" value="InterPro"/>
</dbReference>
<dbReference type="Gene3D" id="3.90.550.10">
    <property type="entry name" value="Spore Coat Polysaccharide Biosynthesis Protein SpsA, Chain A"/>
    <property type="match status" value="1"/>
</dbReference>
<dbReference type="InterPro" id="IPR001173">
    <property type="entry name" value="Glyco_trans_2-like"/>
</dbReference>
<dbReference type="InterPro" id="IPR029044">
    <property type="entry name" value="Nucleotide-diphossugar_trans"/>
</dbReference>
<evidence type="ECO:0000256" key="1">
    <source>
        <dbReference type="SAM" id="Phobius"/>
    </source>
</evidence>
<dbReference type="InterPro" id="IPR050248">
    <property type="entry name" value="Polysacc_deacetylase_ArnD"/>
</dbReference>
<feature type="domain" description="NodB homology" evidence="2">
    <location>
        <begin position="290"/>
        <end position="477"/>
    </location>
</feature>
<organism evidence="3 4">
    <name type="scientific">Candidatus Magasanikbacteria bacterium CG10_big_fil_rev_8_21_14_0_10_42_10</name>
    <dbReference type="NCBI Taxonomy" id="1974649"/>
    <lineage>
        <taxon>Bacteria</taxon>
        <taxon>Candidatus Magasanikiibacteriota</taxon>
    </lineage>
</organism>
<accession>A0A2H0TXT9</accession>
<evidence type="ECO:0000259" key="2">
    <source>
        <dbReference type="PROSITE" id="PS51677"/>
    </source>
</evidence>
<dbReference type="AlphaFoldDB" id="A0A2H0TXT9"/>
<name>A0A2H0TXT9_9BACT</name>
<feature type="transmembrane region" description="Helical" evidence="1">
    <location>
        <begin position="134"/>
        <end position="156"/>
    </location>
</feature>
<dbReference type="CDD" id="cd10917">
    <property type="entry name" value="CE4_NodB_like_6s_7s"/>
    <property type="match status" value="1"/>
</dbReference>
<reference evidence="4" key="1">
    <citation type="submission" date="2017-09" db="EMBL/GenBank/DDBJ databases">
        <title>Depth-based differentiation of microbial function through sediment-hosted aquifers and enrichment of novel symbionts in the deep terrestrial subsurface.</title>
        <authorList>
            <person name="Probst A.J."/>
            <person name="Ladd B."/>
            <person name="Jarett J.K."/>
            <person name="Geller-Mcgrath D.E."/>
            <person name="Sieber C.M.K."/>
            <person name="Emerson J.B."/>
            <person name="Anantharaman K."/>
            <person name="Thomas B.C."/>
            <person name="Malmstrom R."/>
            <person name="Stieglmeier M."/>
            <person name="Klingl A."/>
            <person name="Woyke T."/>
            <person name="Ryan C.M."/>
            <person name="Banfield J.F."/>
        </authorList>
    </citation>
    <scope>NUCLEOTIDE SEQUENCE [LARGE SCALE GENOMIC DNA]</scope>
</reference>
<keyword evidence="1" id="KW-0812">Transmembrane</keyword>
<dbReference type="PROSITE" id="PS51677">
    <property type="entry name" value="NODB"/>
    <property type="match status" value="1"/>
</dbReference>
<comment type="caution">
    <text evidence="3">The sequence shown here is derived from an EMBL/GenBank/DDBJ whole genome shotgun (WGS) entry which is preliminary data.</text>
</comment>
<gene>
    <name evidence="3" type="ORF">COU32_03020</name>
</gene>
<dbReference type="PANTHER" id="PTHR10587">
    <property type="entry name" value="GLYCOSYL TRANSFERASE-RELATED"/>
    <property type="match status" value="1"/>
</dbReference>
<sequence>MKQHVVEKGISISLIIPAKNEEAYLRACLDSVAQQTLHPIEIIVVDNGSTDNTADIVKSYDGVVYIHEPRPGLPQARQAGLDASTGSWLVYIDADSRLPKDYLEQIVNALDGQADVVAVSNPSRFYDGTRVLDVFIRLFFFNFSVLARLGLVRFIFGGSFAIRRTALVDLGGFNTDIHFYGEDTDLTRRMQDVGRIVYVPDAWNSTSARRYKELGFWKTIWYYASVYMRMSVFDMVHSFFFADRSFVIRRVFAAFAIVVSTITFYGFFSPASQVFGKTERTLPLQEISEKTVALTFDDGPNGTYTEQVLDILEREQIHATFFLIGKNAEAYPDIVKRIASDGDVIGNHSYSHSFFLPFYQEKKAEQELALTNTIITDETGVTPTLFRPPHGWKTPHLLHAARKEGLTVVTWNDMTIDYVAYVKSGKIAKEILEGVKPGSIIVLHDGLNLLSDIDRRQTIDALEVIIKTLKEEGYSFVTL</sequence>
<dbReference type="SUPFAM" id="SSF53448">
    <property type="entry name" value="Nucleotide-diphospho-sugar transferases"/>
    <property type="match status" value="1"/>
</dbReference>
<feature type="transmembrane region" description="Helical" evidence="1">
    <location>
        <begin position="251"/>
        <end position="268"/>
    </location>
</feature>
<dbReference type="Pfam" id="PF00535">
    <property type="entry name" value="Glycos_transf_2"/>
    <property type="match status" value="1"/>
</dbReference>
<dbReference type="GO" id="GO:0005975">
    <property type="term" value="P:carbohydrate metabolic process"/>
    <property type="evidence" value="ECO:0007669"/>
    <property type="project" value="InterPro"/>
</dbReference>
<dbReference type="Proteomes" id="UP000231530">
    <property type="component" value="Unassembled WGS sequence"/>
</dbReference>
<dbReference type="SUPFAM" id="SSF88713">
    <property type="entry name" value="Glycoside hydrolase/deacetylase"/>
    <property type="match status" value="1"/>
</dbReference>
<dbReference type="Gene3D" id="3.20.20.370">
    <property type="entry name" value="Glycoside hydrolase/deacetylase"/>
    <property type="match status" value="1"/>
</dbReference>
<keyword evidence="1" id="KW-0472">Membrane</keyword>